<sequence>MKSLLAKNDNNSLTFNISFFHSKFNAIARVVPAFIFRDSFTIYTKAWDTTHYDSSRRYVNCIVFLRAKWACEPLEGRRSTPSMDSRNSKGSTRVLAVSWIGIGDDVSLDDEEEGER</sequence>
<proteinExistence type="predicted"/>
<dbReference type="Proteomes" id="UP000299102">
    <property type="component" value="Unassembled WGS sequence"/>
</dbReference>
<comment type="caution">
    <text evidence="1">The sequence shown here is derived from an EMBL/GenBank/DDBJ whole genome shotgun (WGS) entry which is preliminary data.</text>
</comment>
<evidence type="ECO:0000313" key="2">
    <source>
        <dbReference type="Proteomes" id="UP000299102"/>
    </source>
</evidence>
<keyword evidence="2" id="KW-1185">Reference proteome</keyword>
<name>A0A4C1ZX24_EUMVA</name>
<dbReference type="AlphaFoldDB" id="A0A4C1ZX24"/>
<accession>A0A4C1ZX24</accession>
<gene>
    <name evidence="1" type="ORF">EVAR_64884_1</name>
</gene>
<organism evidence="1 2">
    <name type="scientific">Eumeta variegata</name>
    <name type="common">Bagworm moth</name>
    <name type="synonym">Eumeta japonica</name>
    <dbReference type="NCBI Taxonomy" id="151549"/>
    <lineage>
        <taxon>Eukaryota</taxon>
        <taxon>Metazoa</taxon>
        <taxon>Ecdysozoa</taxon>
        <taxon>Arthropoda</taxon>
        <taxon>Hexapoda</taxon>
        <taxon>Insecta</taxon>
        <taxon>Pterygota</taxon>
        <taxon>Neoptera</taxon>
        <taxon>Endopterygota</taxon>
        <taxon>Lepidoptera</taxon>
        <taxon>Glossata</taxon>
        <taxon>Ditrysia</taxon>
        <taxon>Tineoidea</taxon>
        <taxon>Psychidae</taxon>
        <taxon>Oiketicinae</taxon>
        <taxon>Eumeta</taxon>
    </lineage>
</organism>
<dbReference type="EMBL" id="BGZK01002168">
    <property type="protein sequence ID" value="GBP91403.1"/>
    <property type="molecule type" value="Genomic_DNA"/>
</dbReference>
<reference evidence="1 2" key="1">
    <citation type="journal article" date="2019" name="Commun. Biol.">
        <title>The bagworm genome reveals a unique fibroin gene that provides high tensile strength.</title>
        <authorList>
            <person name="Kono N."/>
            <person name="Nakamura H."/>
            <person name="Ohtoshi R."/>
            <person name="Tomita M."/>
            <person name="Numata K."/>
            <person name="Arakawa K."/>
        </authorList>
    </citation>
    <scope>NUCLEOTIDE SEQUENCE [LARGE SCALE GENOMIC DNA]</scope>
</reference>
<protein>
    <submittedName>
        <fullName evidence="1">Uncharacterized protein</fullName>
    </submittedName>
</protein>
<evidence type="ECO:0000313" key="1">
    <source>
        <dbReference type="EMBL" id="GBP91403.1"/>
    </source>
</evidence>